<feature type="compositionally biased region" description="Low complexity" evidence="1">
    <location>
        <begin position="188"/>
        <end position="201"/>
    </location>
</feature>
<proteinExistence type="predicted"/>
<dbReference type="EMBL" id="FMXR01000005">
    <property type="protein sequence ID" value="SDB06480.1"/>
    <property type="molecule type" value="Genomic_DNA"/>
</dbReference>
<sequence length="201" mass="22623">MATSFSITGSSSLKTDYYLRKYYGNDRNLRSSSAGRSGEKERNLSIADAKALRAAIKDLKKEVDHEDEDSLVEVSAFLNTYNNLMDATGDVDDKDVKAVKSKLNKLFDKYKEELKDMGITRKKSGELDVDKETFQKTTIEELSNLFSKEARFSKSFTALSKKMEQAATDYRTRANQIEKMMSQNNKASTSQSDSTVVDVSI</sequence>
<feature type="region of interest" description="Disordered" evidence="1">
    <location>
        <begin position="181"/>
        <end position="201"/>
    </location>
</feature>
<evidence type="ECO:0000313" key="3">
    <source>
        <dbReference type="Proteomes" id="UP000199228"/>
    </source>
</evidence>
<keyword evidence="3" id="KW-1185">Reference proteome</keyword>
<protein>
    <recommendedName>
        <fullName evidence="4">Flagellar hook-associated protein 2 C-terminal domain-containing protein</fullName>
    </recommendedName>
</protein>
<organism evidence="2 3">
    <name type="scientific">Eubacterium oxidoreducens</name>
    <dbReference type="NCBI Taxonomy" id="1732"/>
    <lineage>
        <taxon>Bacteria</taxon>
        <taxon>Bacillati</taxon>
        <taxon>Bacillota</taxon>
        <taxon>Clostridia</taxon>
        <taxon>Eubacteriales</taxon>
        <taxon>Eubacteriaceae</taxon>
        <taxon>Eubacterium</taxon>
    </lineage>
</organism>
<dbReference type="Proteomes" id="UP000199228">
    <property type="component" value="Unassembled WGS sequence"/>
</dbReference>
<accession>A0A1G6ADU5</accession>
<evidence type="ECO:0008006" key="4">
    <source>
        <dbReference type="Google" id="ProtNLM"/>
    </source>
</evidence>
<dbReference type="AlphaFoldDB" id="A0A1G6ADU5"/>
<name>A0A1G6ADU5_EUBOX</name>
<gene>
    <name evidence="2" type="ORF">SAMN02910417_00456</name>
</gene>
<evidence type="ECO:0000256" key="1">
    <source>
        <dbReference type="SAM" id="MobiDB-lite"/>
    </source>
</evidence>
<dbReference type="STRING" id="1732.SAMN02910417_00456"/>
<reference evidence="2 3" key="1">
    <citation type="submission" date="2016-10" db="EMBL/GenBank/DDBJ databases">
        <authorList>
            <person name="de Groot N.N."/>
        </authorList>
    </citation>
    <scope>NUCLEOTIDE SEQUENCE [LARGE SCALE GENOMIC DNA]</scope>
    <source>
        <strain evidence="2 3">DSM 3217</strain>
    </source>
</reference>
<evidence type="ECO:0000313" key="2">
    <source>
        <dbReference type="EMBL" id="SDB06480.1"/>
    </source>
</evidence>